<comment type="caution">
    <text evidence="2">The sequence shown here is derived from an EMBL/GenBank/DDBJ whole genome shotgun (WGS) entry which is preliminary data.</text>
</comment>
<evidence type="ECO:0000313" key="3">
    <source>
        <dbReference type="Proteomes" id="UP000290819"/>
    </source>
</evidence>
<sequence>MPTCATWTATRSARCTGWRTDVKPREGGASSTPRPLDSSLPSLEHWIARSSRAMTTENVARGSPHLVIAGVAKQSRLPLRKDSGLLRYARNDGGKPHSVSCGAR</sequence>
<dbReference type="AlphaFoldDB" id="A0A4V1P748"/>
<evidence type="ECO:0000256" key="1">
    <source>
        <dbReference type="SAM" id="MobiDB-lite"/>
    </source>
</evidence>
<feature type="region of interest" description="Disordered" evidence="1">
    <location>
        <begin position="19"/>
        <end position="39"/>
    </location>
</feature>
<protein>
    <submittedName>
        <fullName evidence="2">Uncharacterized protein</fullName>
    </submittedName>
</protein>
<name>A0A4V1P748_9BRAD</name>
<reference evidence="2 3" key="1">
    <citation type="submission" date="2017-03" db="EMBL/GenBank/DDBJ databases">
        <authorList>
            <person name="Safronova V.I."/>
            <person name="Sazanova A.L."/>
            <person name="Chirak E.R."/>
        </authorList>
    </citation>
    <scope>NUCLEOTIDE SEQUENCE [LARGE SCALE GENOMIC DNA]</scope>
    <source>
        <strain evidence="2 3">Opo-243</strain>
    </source>
</reference>
<dbReference type="Proteomes" id="UP000290819">
    <property type="component" value="Unassembled WGS sequence"/>
</dbReference>
<gene>
    <name evidence="2" type="ORF">B5V03_08255</name>
</gene>
<proteinExistence type="predicted"/>
<dbReference type="OrthoDB" id="8256333at2"/>
<dbReference type="EMBL" id="MZXW01000015">
    <property type="protein sequence ID" value="RXT49859.1"/>
    <property type="molecule type" value="Genomic_DNA"/>
</dbReference>
<keyword evidence="3" id="KW-1185">Reference proteome</keyword>
<organism evidence="2 3">
    <name type="scientific">Bradyrhizobium betae</name>
    <dbReference type="NCBI Taxonomy" id="244734"/>
    <lineage>
        <taxon>Bacteria</taxon>
        <taxon>Pseudomonadati</taxon>
        <taxon>Pseudomonadota</taxon>
        <taxon>Alphaproteobacteria</taxon>
        <taxon>Hyphomicrobiales</taxon>
        <taxon>Nitrobacteraceae</taxon>
        <taxon>Bradyrhizobium</taxon>
    </lineage>
</organism>
<accession>A0A4V1P748</accession>
<evidence type="ECO:0000313" key="2">
    <source>
        <dbReference type="EMBL" id="RXT49859.1"/>
    </source>
</evidence>